<sequence length="312" mass="32816">MPPKALPVDVSHRSRIAITLPLLAAAALALAHPRAHAGTDKLLLTGGVTTIDGAAGGGLTPWAVIGTNATEGEFGVAATASVVSTRNYTMQVQGLMLAFDDRVEVSIARQDFATEATGRALGLPGLHLKTIVFGAKARLFGDAVLDSDRWLPQVAAGVEWKQADAGGLDPTLHALGARTNGVDVYVSATKLFLAQGILVNGTLRATKANQNGLLGFGGTGNDRYRLEPEFSAAWLANRKLAFGAEYRRKPDNLNPSPLGAGLKEDDWWDVFTAWAPTKSISLTVAWVQLGHIVPAVATKKQDGGYASAQIAF</sequence>
<feature type="signal peptide" evidence="1">
    <location>
        <begin position="1"/>
        <end position="37"/>
    </location>
</feature>
<feature type="chain" id="PRO_5040910721" evidence="1">
    <location>
        <begin position="38"/>
        <end position="312"/>
    </location>
</feature>
<accession>A0A9X1YHA2</accession>
<proteinExistence type="predicted"/>
<evidence type="ECO:0000313" key="3">
    <source>
        <dbReference type="Proteomes" id="UP001139353"/>
    </source>
</evidence>
<evidence type="ECO:0000256" key="1">
    <source>
        <dbReference type="SAM" id="SignalP"/>
    </source>
</evidence>
<keyword evidence="3" id="KW-1185">Reference proteome</keyword>
<keyword evidence="1" id="KW-0732">Signal</keyword>
<organism evidence="2 3">
    <name type="scientific">Scleromatobacter humisilvae</name>
    <dbReference type="NCBI Taxonomy" id="2897159"/>
    <lineage>
        <taxon>Bacteria</taxon>
        <taxon>Pseudomonadati</taxon>
        <taxon>Pseudomonadota</taxon>
        <taxon>Betaproteobacteria</taxon>
        <taxon>Burkholderiales</taxon>
        <taxon>Sphaerotilaceae</taxon>
        <taxon>Scleromatobacter</taxon>
    </lineage>
</organism>
<comment type="caution">
    <text evidence="2">The sequence shown here is derived from an EMBL/GenBank/DDBJ whole genome shotgun (WGS) entry which is preliminary data.</text>
</comment>
<dbReference type="Proteomes" id="UP001139353">
    <property type="component" value="Unassembled WGS sequence"/>
</dbReference>
<gene>
    <name evidence="2" type="ORF">LPC04_03405</name>
</gene>
<dbReference type="RefSeq" id="WP_275680771.1">
    <property type="nucleotide sequence ID" value="NZ_JAJLJH010000001.1"/>
</dbReference>
<reference evidence="2" key="1">
    <citation type="submission" date="2021-11" db="EMBL/GenBank/DDBJ databases">
        <title>BS-T2-15 a new species belonging to the Comamonadaceae family isolated from the soil of a French oak forest.</title>
        <authorList>
            <person name="Mieszkin S."/>
            <person name="Alain K."/>
        </authorList>
    </citation>
    <scope>NUCLEOTIDE SEQUENCE</scope>
    <source>
        <strain evidence="2">BS-T2-15</strain>
    </source>
</reference>
<dbReference type="AlphaFoldDB" id="A0A9X1YHA2"/>
<evidence type="ECO:0000313" key="2">
    <source>
        <dbReference type="EMBL" id="MCK9684748.1"/>
    </source>
</evidence>
<protein>
    <submittedName>
        <fullName evidence="2">DUF3034 family protein</fullName>
    </submittedName>
</protein>
<dbReference type="Pfam" id="PF11231">
    <property type="entry name" value="DUF3034"/>
    <property type="match status" value="1"/>
</dbReference>
<name>A0A9X1YHA2_9BURK</name>
<dbReference type="InterPro" id="IPR021393">
    <property type="entry name" value="DUF3034"/>
</dbReference>
<dbReference type="EMBL" id="JAJLJH010000001">
    <property type="protein sequence ID" value="MCK9684748.1"/>
    <property type="molecule type" value="Genomic_DNA"/>
</dbReference>